<proteinExistence type="predicted"/>
<dbReference type="PANTHER" id="PTHR36504:SF1">
    <property type="entry name" value="LIPOPOLYSACCHARIDE EXPORT SYSTEM PROTEIN LPTA"/>
    <property type="match status" value="1"/>
</dbReference>
<dbReference type="Proteomes" id="UP000627292">
    <property type="component" value="Unassembled WGS sequence"/>
</dbReference>
<protein>
    <recommendedName>
        <fullName evidence="3">Organic solvent tolerance-like N-terminal domain-containing protein</fullName>
    </recommendedName>
</protein>
<evidence type="ECO:0000259" key="3">
    <source>
        <dbReference type="Pfam" id="PF13100"/>
    </source>
</evidence>
<dbReference type="InterPro" id="IPR005653">
    <property type="entry name" value="OstA-like_N"/>
</dbReference>
<feature type="domain" description="Organic solvent tolerance-like N-terminal" evidence="3">
    <location>
        <begin position="33"/>
        <end position="190"/>
    </location>
</feature>
<reference evidence="4" key="1">
    <citation type="journal article" date="2014" name="Int. J. Syst. Evol. Microbiol.">
        <title>Complete genome sequence of Corynebacterium casei LMG S-19264T (=DSM 44701T), isolated from a smear-ripened cheese.</title>
        <authorList>
            <consortium name="US DOE Joint Genome Institute (JGI-PGF)"/>
            <person name="Walter F."/>
            <person name="Albersmeier A."/>
            <person name="Kalinowski J."/>
            <person name="Ruckert C."/>
        </authorList>
    </citation>
    <scope>NUCLEOTIDE SEQUENCE</scope>
    <source>
        <strain evidence="4">CGMCC 1.15290</strain>
    </source>
</reference>
<evidence type="ECO:0000313" key="5">
    <source>
        <dbReference type="Proteomes" id="UP000627292"/>
    </source>
</evidence>
<dbReference type="Gene3D" id="2.60.450.10">
    <property type="entry name" value="Lipopolysaccharide (LPS) transport protein A like domain"/>
    <property type="match status" value="2"/>
</dbReference>
<dbReference type="GO" id="GO:0017089">
    <property type="term" value="F:glycolipid transfer activity"/>
    <property type="evidence" value="ECO:0007669"/>
    <property type="project" value="TreeGrafter"/>
</dbReference>
<name>A0A917IYG2_9BACT</name>
<evidence type="ECO:0000313" key="4">
    <source>
        <dbReference type="EMBL" id="GGH68803.1"/>
    </source>
</evidence>
<evidence type="ECO:0000256" key="1">
    <source>
        <dbReference type="ARBA" id="ARBA00022729"/>
    </source>
</evidence>
<accession>A0A917IYG2</accession>
<evidence type="ECO:0000256" key="2">
    <source>
        <dbReference type="SAM" id="SignalP"/>
    </source>
</evidence>
<keyword evidence="5" id="KW-1185">Reference proteome</keyword>
<dbReference type="GO" id="GO:0030288">
    <property type="term" value="C:outer membrane-bounded periplasmic space"/>
    <property type="evidence" value="ECO:0007669"/>
    <property type="project" value="TreeGrafter"/>
</dbReference>
<dbReference type="EMBL" id="BMIB01000003">
    <property type="protein sequence ID" value="GGH68803.1"/>
    <property type="molecule type" value="Genomic_DNA"/>
</dbReference>
<dbReference type="RefSeq" id="WP_188952764.1">
    <property type="nucleotide sequence ID" value="NZ_BMIB01000003.1"/>
</dbReference>
<gene>
    <name evidence="4" type="ORF">GCM10011379_25450</name>
</gene>
<keyword evidence="1 2" id="KW-0732">Signal</keyword>
<dbReference type="Pfam" id="PF13100">
    <property type="entry name" value="OstA_2"/>
    <property type="match status" value="1"/>
</dbReference>
<feature type="signal peptide" evidence="2">
    <location>
        <begin position="1"/>
        <end position="21"/>
    </location>
</feature>
<organism evidence="4 5">
    <name type="scientific">Filimonas zeae</name>
    <dbReference type="NCBI Taxonomy" id="1737353"/>
    <lineage>
        <taxon>Bacteria</taxon>
        <taxon>Pseudomonadati</taxon>
        <taxon>Bacteroidota</taxon>
        <taxon>Chitinophagia</taxon>
        <taxon>Chitinophagales</taxon>
        <taxon>Chitinophagaceae</taxon>
        <taxon>Filimonas</taxon>
    </lineage>
</organism>
<reference evidence="4" key="2">
    <citation type="submission" date="2020-09" db="EMBL/GenBank/DDBJ databases">
        <authorList>
            <person name="Sun Q."/>
            <person name="Zhou Y."/>
        </authorList>
    </citation>
    <scope>NUCLEOTIDE SEQUENCE</scope>
    <source>
        <strain evidence="4">CGMCC 1.15290</strain>
    </source>
</reference>
<comment type="caution">
    <text evidence="4">The sequence shown here is derived from an EMBL/GenBank/DDBJ whole genome shotgun (WGS) entry which is preliminary data.</text>
</comment>
<feature type="chain" id="PRO_5037241337" description="Organic solvent tolerance-like N-terminal domain-containing protein" evidence="2">
    <location>
        <begin position="22"/>
        <end position="545"/>
    </location>
</feature>
<dbReference type="PANTHER" id="PTHR36504">
    <property type="entry name" value="LIPOPOLYSACCHARIDE EXPORT SYSTEM PROTEIN LPTA"/>
    <property type="match status" value="1"/>
</dbReference>
<sequence length="545" mass="61642">MYRLTIPVLFSLLVCTVTATAQNQNPQDTTTEKKTVTIIHGDRVGQRTTDSATFKILSGDVKLLQGKTLFYADSVSINETRNIVEAFGRVHINDNDSIHTYSDYLRYLPKEKKAFLKDHVKLTDGKGSLTTPTLDYDLLTKIGQYTQGGKLVTDSSVLTSQEGYYYGETRDVLFKKRVKLVDPQSTVTTDTLWFNTATRIATFTVPTKIVNKDSSKINTSSGYYDFAKKKSVFGQRSELQSGTSTLIADDIANDEASGFGEARGNAIFRDTAKGLVLLANNMKTNRKDEAVLATQSPVAIIKQGEDSTYFAADTFYSAKLSQLILDRYVPNVRDSGYLNDSIKQVRIVNKDSSSDRFLEAYFHVKIFSDSMQAVCDSMFYSMNDSTFRLFRDPIVWAKNSQITGDTLYVFTAGKKPQRMFAFDNSLIINKPVAKDNFYNQVKGRNTNAYFDTSGNINFTRTRGSQAEYVYYLLDENNRYIGVNKSSSDIIEMYFLNREPETLKLFNAVKANTSPMGMVDHENIKLRGFKWQEDRRPKTKYDLFGN</sequence>
<dbReference type="GO" id="GO:0009279">
    <property type="term" value="C:cell outer membrane"/>
    <property type="evidence" value="ECO:0007669"/>
    <property type="project" value="TreeGrafter"/>
</dbReference>
<dbReference type="GO" id="GO:0015920">
    <property type="term" value="P:lipopolysaccharide transport"/>
    <property type="evidence" value="ECO:0007669"/>
    <property type="project" value="TreeGrafter"/>
</dbReference>
<dbReference type="InterPro" id="IPR052037">
    <property type="entry name" value="LPS_export_LptA"/>
</dbReference>
<dbReference type="AlphaFoldDB" id="A0A917IYG2"/>